<organism evidence="2 3">
    <name type="scientific">Coprinopsis marcescibilis</name>
    <name type="common">Agaric fungus</name>
    <name type="synonym">Psathyrella marcescibilis</name>
    <dbReference type="NCBI Taxonomy" id="230819"/>
    <lineage>
        <taxon>Eukaryota</taxon>
        <taxon>Fungi</taxon>
        <taxon>Dikarya</taxon>
        <taxon>Basidiomycota</taxon>
        <taxon>Agaricomycotina</taxon>
        <taxon>Agaricomycetes</taxon>
        <taxon>Agaricomycetidae</taxon>
        <taxon>Agaricales</taxon>
        <taxon>Agaricineae</taxon>
        <taxon>Psathyrellaceae</taxon>
        <taxon>Coprinopsis</taxon>
    </lineage>
</organism>
<evidence type="ECO:0000313" key="3">
    <source>
        <dbReference type="Proteomes" id="UP000307440"/>
    </source>
</evidence>
<feature type="compositionally biased region" description="Polar residues" evidence="1">
    <location>
        <begin position="9"/>
        <end position="19"/>
    </location>
</feature>
<sequence>MSEPARTPDSGNGSRSTSRICEPQDLCSRRSSFSISTCTQIPPARIAHNTHPHRTSSLAPEVTSPVADFAQFQEYNRLAPPKTPPRKPHHKHSQSLQPGLLSPVSSFASFKAVFNPPRVPSPLSLSPSPLARSPRTRPTPLRLLRPFTSIVSPATPTPTLATAVASASVPRSSLLFATDSDEQPAMYHPKPQHPPSPSTSGSSNHLVRPTTPHRPPSRSEKLLREALMKDEHDRNPMPYTASPYPSGHPATSPVRSHQRRHSHVPSAREDGTFLVQRPVFNGLRSPSPSPAPDYHSSLSRRHSQGHGHHPQDQLHASSPYSLAQSPTSASPTRDRQARGHSPLARRSSVKSQSHQARPASPASHSRGYTHSHQSPSYTPSVTSSHYAPGSPSLSRRHVPRPLPLSPAPEAAHFQLPNEPLTMTPHEQVLRARLERVLQANANVNGRDGDLPRGGAEWMIGQAVDVDESTDSDENVVRDENGGRAWRKKHGAVLTPPSSGSNSARSLSKEDMLLKQTSALHHQHHQRSRSRTEPAPFTPSAAAAAGIASPKRSSTGPAPQSPYMSAKAQYHHQHRHQQHTHGGRSGTTPPLVSDSSPATPEEEEDPEDLRLLTPPPTPPSQAAYHHYSIGRG</sequence>
<dbReference type="EMBL" id="ML210195">
    <property type="protein sequence ID" value="TFK24760.1"/>
    <property type="molecule type" value="Genomic_DNA"/>
</dbReference>
<keyword evidence="3" id="KW-1185">Reference proteome</keyword>
<evidence type="ECO:0000256" key="1">
    <source>
        <dbReference type="SAM" id="MobiDB-lite"/>
    </source>
</evidence>
<gene>
    <name evidence="2" type="ORF">FA15DRAFT_404372</name>
</gene>
<dbReference type="AlphaFoldDB" id="A0A5C3KX60"/>
<feature type="compositionally biased region" description="Low complexity" evidence="1">
    <location>
        <begin position="121"/>
        <end position="142"/>
    </location>
</feature>
<feature type="region of interest" description="Disordered" evidence="1">
    <location>
        <begin position="118"/>
        <end position="142"/>
    </location>
</feature>
<feature type="region of interest" description="Disordered" evidence="1">
    <location>
        <begin position="183"/>
        <end position="219"/>
    </location>
</feature>
<protein>
    <submittedName>
        <fullName evidence="2">Uncharacterized protein</fullName>
    </submittedName>
</protein>
<proteinExistence type="predicted"/>
<name>A0A5C3KX60_COPMA</name>
<feature type="region of interest" description="Disordered" evidence="1">
    <location>
        <begin position="78"/>
        <end position="100"/>
    </location>
</feature>
<feature type="compositionally biased region" description="Low complexity" evidence="1">
    <location>
        <begin position="533"/>
        <end position="549"/>
    </location>
</feature>
<feature type="compositionally biased region" description="Polar residues" evidence="1">
    <location>
        <begin position="362"/>
        <end position="385"/>
    </location>
</feature>
<feature type="region of interest" description="Disordered" evidence="1">
    <location>
        <begin position="233"/>
        <end position="410"/>
    </location>
</feature>
<feature type="compositionally biased region" description="Polar residues" evidence="1">
    <location>
        <begin position="314"/>
        <end position="331"/>
    </location>
</feature>
<feature type="compositionally biased region" description="Basic residues" evidence="1">
    <location>
        <begin position="298"/>
        <end position="308"/>
    </location>
</feature>
<feature type="region of interest" description="Disordered" evidence="1">
    <location>
        <begin position="468"/>
        <end position="631"/>
    </location>
</feature>
<feature type="compositionally biased region" description="Polar residues" evidence="1">
    <location>
        <begin position="495"/>
        <end position="505"/>
    </location>
</feature>
<evidence type="ECO:0000313" key="2">
    <source>
        <dbReference type="EMBL" id="TFK24760.1"/>
    </source>
</evidence>
<accession>A0A5C3KX60</accession>
<feature type="region of interest" description="Disordered" evidence="1">
    <location>
        <begin position="41"/>
        <end position="60"/>
    </location>
</feature>
<dbReference type="OrthoDB" id="3069145at2759"/>
<reference evidence="2 3" key="1">
    <citation type="journal article" date="2019" name="Nat. Ecol. Evol.">
        <title>Megaphylogeny resolves global patterns of mushroom evolution.</title>
        <authorList>
            <person name="Varga T."/>
            <person name="Krizsan K."/>
            <person name="Foldi C."/>
            <person name="Dima B."/>
            <person name="Sanchez-Garcia M."/>
            <person name="Sanchez-Ramirez S."/>
            <person name="Szollosi G.J."/>
            <person name="Szarkandi J.G."/>
            <person name="Papp V."/>
            <person name="Albert L."/>
            <person name="Andreopoulos W."/>
            <person name="Angelini C."/>
            <person name="Antonin V."/>
            <person name="Barry K.W."/>
            <person name="Bougher N.L."/>
            <person name="Buchanan P."/>
            <person name="Buyck B."/>
            <person name="Bense V."/>
            <person name="Catcheside P."/>
            <person name="Chovatia M."/>
            <person name="Cooper J."/>
            <person name="Damon W."/>
            <person name="Desjardin D."/>
            <person name="Finy P."/>
            <person name="Geml J."/>
            <person name="Haridas S."/>
            <person name="Hughes K."/>
            <person name="Justo A."/>
            <person name="Karasinski D."/>
            <person name="Kautmanova I."/>
            <person name="Kiss B."/>
            <person name="Kocsube S."/>
            <person name="Kotiranta H."/>
            <person name="LaButti K.M."/>
            <person name="Lechner B.E."/>
            <person name="Liimatainen K."/>
            <person name="Lipzen A."/>
            <person name="Lukacs Z."/>
            <person name="Mihaltcheva S."/>
            <person name="Morgado L.N."/>
            <person name="Niskanen T."/>
            <person name="Noordeloos M.E."/>
            <person name="Ohm R.A."/>
            <person name="Ortiz-Santana B."/>
            <person name="Ovrebo C."/>
            <person name="Racz N."/>
            <person name="Riley R."/>
            <person name="Savchenko A."/>
            <person name="Shiryaev A."/>
            <person name="Soop K."/>
            <person name="Spirin V."/>
            <person name="Szebenyi C."/>
            <person name="Tomsovsky M."/>
            <person name="Tulloss R.E."/>
            <person name="Uehling J."/>
            <person name="Grigoriev I.V."/>
            <person name="Vagvolgyi C."/>
            <person name="Papp T."/>
            <person name="Martin F.M."/>
            <person name="Miettinen O."/>
            <person name="Hibbett D.S."/>
            <person name="Nagy L.G."/>
        </authorList>
    </citation>
    <scope>NUCLEOTIDE SEQUENCE [LARGE SCALE GENOMIC DNA]</scope>
    <source>
        <strain evidence="2 3">CBS 121175</strain>
    </source>
</reference>
<feature type="region of interest" description="Disordered" evidence="1">
    <location>
        <begin position="1"/>
        <end position="23"/>
    </location>
</feature>
<feature type="compositionally biased region" description="Basic residues" evidence="1">
    <location>
        <begin position="84"/>
        <end position="93"/>
    </location>
</feature>
<dbReference type="STRING" id="230819.A0A5C3KX60"/>
<feature type="compositionally biased region" description="Basic residues" evidence="1">
    <location>
        <begin position="568"/>
        <end position="581"/>
    </location>
</feature>
<dbReference type="Proteomes" id="UP000307440">
    <property type="component" value="Unassembled WGS sequence"/>
</dbReference>